<protein>
    <submittedName>
        <fullName evidence="1">Sugar phosphate isomerase/epimerase</fullName>
    </submittedName>
</protein>
<dbReference type="InterPro" id="IPR036237">
    <property type="entry name" value="Xyl_isomerase-like_sf"/>
</dbReference>
<keyword evidence="2" id="KW-1185">Reference proteome</keyword>
<dbReference type="GO" id="GO:0016853">
    <property type="term" value="F:isomerase activity"/>
    <property type="evidence" value="ECO:0007669"/>
    <property type="project" value="UniProtKB-KW"/>
</dbReference>
<proteinExistence type="predicted"/>
<gene>
    <name evidence="1" type="ORF">EDD29_3624</name>
</gene>
<name>A0A3N1CXP1_9ACTN</name>
<dbReference type="Gene3D" id="3.20.20.150">
    <property type="entry name" value="Divalent-metal-dependent TIM barrel enzymes"/>
    <property type="match status" value="1"/>
</dbReference>
<organism evidence="1 2">
    <name type="scientific">Actinocorallia herbida</name>
    <dbReference type="NCBI Taxonomy" id="58109"/>
    <lineage>
        <taxon>Bacteria</taxon>
        <taxon>Bacillati</taxon>
        <taxon>Actinomycetota</taxon>
        <taxon>Actinomycetes</taxon>
        <taxon>Streptosporangiales</taxon>
        <taxon>Thermomonosporaceae</taxon>
        <taxon>Actinocorallia</taxon>
    </lineage>
</organism>
<dbReference type="InterPro" id="IPR050312">
    <property type="entry name" value="IolE/XylAMocC-like"/>
</dbReference>
<comment type="caution">
    <text evidence="1">The sequence shown here is derived from an EMBL/GenBank/DDBJ whole genome shotgun (WGS) entry which is preliminary data.</text>
</comment>
<keyword evidence="1" id="KW-0413">Isomerase</keyword>
<dbReference type="EMBL" id="RJKE01000001">
    <property type="protein sequence ID" value="ROO86063.1"/>
    <property type="molecule type" value="Genomic_DNA"/>
</dbReference>
<sequence>MPHTLSVFQSLWAMEGLPWRGAAPWPLEERVRRVAEAGFAGVGIDTFSPVKTPPPHVIEPLLRDAGLRVSVTVFVTETRPLAEGLRYAAEVGAELVVVCGQVFPETVDDAAVLVGSWMEEAEAAGLPMHLETHRYTLTNDLGFTARLVERVPEVRLALDLSHYVVGNELPDLDEPRVEEQIATLLAHGGSVQGRVATREQIQVPLAFPQHAPAVARFRRWWERAFAAWRERGENDDCVFLCELGTLPYPVTGPDGRELSDRWAESLVLRSWAEELFAETVPA</sequence>
<dbReference type="PANTHER" id="PTHR12110">
    <property type="entry name" value="HYDROXYPYRUVATE ISOMERASE"/>
    <property type="match status" value="1"/>
</dbReference>
<reference evidence="1 2" key="1">
    <citation type="submission" date="2018-11" db="EMBL/GenBank/DDBJ databases">
        <title>Sequencing the genomes of 1000 actinobacteria strains.</title>
        <authorList>
            <person name="Klenk H.-P."/>
        </authorList>
    </citation>
    <scope>NUCLEOTIDE SEQUENCE [LARGE SCALE GENOMIC DNA]</scope>
    <source>
        <strain evidence="1 2">DSM 44254</strain>
    </source>
</reference>
<evidence type="ECO:0000313" key="2">
    <source>
        <dbReference type="Proteomes" id="UP000272400"/>
    </source>
</evidence>
<evidence type="ECO:0000313" key="1">
    <source>
        <dbReference type="EMBL" id="ROO86063.1"/>
    </source>
</evidence>
<dbReference type="SUPFAM" id="SSF51658">
    <property type="entry name" value="Xylose isomerase-like"/>
    <property type="match status" value="1"/>
</dbReference>
<dbReference type="RefSeq" id="WP_123665501.1">
    <property type="nucleotide sequence ID" value="NZ_RJKE01000001.1"/>
</dbReference>
<accession>A0A3N1CXP1</accession>
<dbReference type="AlphaFoldDB" id="A0A3N1CXP1"/>
<dbReference type="OrthoDB" id="2555274at2"/>
<dbReference type="Proteomes" id="UP000272400">
    <property type="component" value="Unassembled WGS sequence"/>
</dbReference>